<dbReference type="PANTHER" id="PTHR13144:SF0">
    <property type="entry name" value="PROTEIN TEX261"/>
    <property type="match status" value="1"/>
</dbReference>
<dbReference type="GO" id="GO:0030134">
    <property type="term" value="C:COPII-coated ER to Golgi transport vesicle"/>
    <property type="evidence" value="ECO:0007669"/>
    <property type="project" value="TreeGrafter"/>
</dbReference>
<evidence type="ECO:0000256" key="5">
    <source>
        <dbReference type="ARBA" id="ARBA00022989"/>
    </source>
</evidence>
<dbReference type="Proteomes" id="UP000597762">
    <property type="component" value="Unassembled WGS sequence"/>
</dbReference>
<keyword evidence="6 7" id="KW-0472">Membrane</keyword>
<keyword evidence="5 7" id="KW-1133">Transmembrane helix</keyword>
<dbReference type="OrthoDB" id="28257at2759"/>
<keyword evidence="9" id="KW-1185">Reference proteome</keyword>
<comment type="subcellular location">
    <subcellularLocation>
        <location evidence="1">Membrane</location>
        <topology evidence="1">Multi-pass membrane protein</topology>
    </subcellularLocation>
</comment>
<dbReference type="GO" id="GO:0000139">
    <property type="term" value="C:Golgi membrane"/>
    <property type="evidence" value="ECO:0007669"/>
    <property type="project" value="TreeGrafter"/>
</dbReference>
<dbReference type="GO" id="GO:0006888">
    <property type="term" value="P:endoplasmic reticulum to Golgi vesicle-mediated transport"/>
    <property type="evidence" value="ECO:0007669"/>
    <property type="project" value="InterPro"/>
</dbReference>
<gene>
    <name evidence="8" type="ORF">SPHA_28918</name>
</gene>
<dbReference type="EMBL" id="CAHIKZ030001143">
    <property type="protein sequence ID" value="CAE1254375.1"/>
    <property type="molecule type" value="Genomic_DNA"/>
</dbReference>
<feature type="transmembrane region" description="Helical" evidence="7">
    <location>
        <begin position="65"/>
        <end position="84"/>
    </location>
</feature>
<accession>A0A812C301</accession>
<protein>
    <recommendedName>
        <fullName evidence="3">Protein TEX261</fullName>
    </recommendedName>
</protein>
<dbReference type="Pfam" id="PF04148">
    <property type="entry name" value="Erv26"/>
    <property type="match status" value="1"/>
</dbReference>
<dbReference type="GO" id="GO:0097020">
    <property type="term" value="F:COPII receptor activity"/>
    <property type="evidence" value="ECO:0007669"/>
    <property type="project" value="InterPro"/>
</dbReference>
<comment type="caution">
    <text evidence="8">The sequence shown here is derived from an EMBL/GenBank/DDBJ whole genome shotgun (WGS) entry which is preliminary data.</text>
</comment>
<feature type="transmembrane region" description="Helical" evidence="7">
    <location>
        <begin position="6"/>
        <end position="30"/>
    </location>
</feature>
<sequence>MWFMYFLSWVGLILQICVISLSVAAGLYYLAELVEEYTVFTAKVIKYIIITIFIVHVGLALFEDLPIMMIVCGFLGCLTHFLLLQNFPYFVLSSPSFMASVVFLCINHYMAFSYFASVYYSFGEVLGYFTICLWLIPFAFFVSLSANEYVLPTVSETRPLNPRADMDKDMDVPHPTQFFDTFLHLFDLPLRTTCLLIRKITKVKIKSSCSPRKWTLNCHYVRHAQQSTCSFCWTVCK</sequence>
<reference evidence="8" key="1">
    <citation type="submission" date="2021-01" db="EMBL/GenBank/DDBJ databases">
        <authorList>
            <person name="Li R."/>
            <person name="Bekaert M."/>
        </authorList>
    </citation>
    <scope>NUCLEOTIDE SEQUENCE</scope>
    <source>
        <strain evidence="8">Farmed</strain>
    </source>
</reference>
<feature type="transmembrane region" description="Helical" evidence="7">
    <location>
        <begin position="96"/>
        <end position="120"/>
    </location>
</feature>
<dbReference type="AlphaFoldDB" id="A0A812C301"/>
<feature type="transmembrane region" description="Helical" evidence="7">
    <location>
        <begin position="126"/>
        <end position="146"/>
    </location>
</feature>
<feature type="transmembrane region" description="Helical" evidence="7">
    <location>
        <begin position="37"/>
        <end position="59"/>
    </location>
</feature>
<dbReference type="InterPro" id="IPR007277">
    <property type="entry name" value="Svp26/Tex261"/>
</dbReference>
<organism evidence="8 9">
    <name type="scientific">Acanthosepion pharaonis</name>
    <name type="common">Pharaoh cuttlefish</name>
    <name type="synonym">Sepia pharaonis</name>
    <dbReference type="NCBI Taxonomy" id="158019"/>
    <lineage>
        <taxon>Eukaryota</taxon>
        <taxon>Metazoa</taxon>
        <taxon>Spiralia</taxon>
        <taxon>Lophotrochozoa</taxon>
        <taxon>Mollusca</taxon>
        <taxon>Cephalopoda</taxon>
        <taxon>Coleoidea</taxon>
        <taxon>Decapodiformes</taxon>
        <taxon>Sepiida</taxon>
        <taxon>Sepiina</taxon>
        <taxon>Sepiidae</taxon>
        <taxon>Acanthosepion</taxon>
    </lineage>
</organism>
<proteinExistence type="inferred from homology"/>
<dbReference type="PANTHER" id="PTHR13144">
    <property type="entry name" value="TEX261 PROTEIN"/>
    <property type="match status" value="1"/>
</dbReference>
<dbReference type="GO" id="GO:0005789">
    <property type="term" value="C:endoplasmic reticulum membrane"/>
    <property type="evidence" value="ECO:0007669"/>
    <property type="project" value="TreeGrafter"/>
</dbReference>
<evidence type="ECO:0000256" key="1">
    <source>
        <dbReference type="ARBA" id="ARBA00004141"/>
    </source>
</evidence>
<evidence type="ECO:0000256" key="3">
    <source>
        <dbReference type="ARBA" id="ARBA00017877"/>
    </source>
</evidence>
<evidence type="ECO:0000256" key="7">
    <source>
        <dbReference type="SAM" id="Phobius"/>
    </source>
</evidence>
<evidence type="ECO:0000256" key="2">
    <source>
        <dbReference type="ARBA" id="ARBA00008096"/>
    </source>
</evidence>
<evidence type="ECO:0000256" key="4">
    <source>
        <dbReference type="ARBA" id="ARBA00022692"/>
    </source>
</evidence>
<evidence type="ECO:0000313" key="9">
    <source>
        <dbReference type="Proteomes" id="UP000597762"/>
    </source>
</evidence>
<evidence type="ECO:0000256" key="6">
    <source>
        <dbReference type="ARBA" id="ARBA00023136"/>
    </source>
</evidence>
<comment type="similarity">
    <text evidence="2">Belongs to the SVP26 family.</text>
</comment>
<keyword evidence="4 7" id="KW-0812">Transmembrane</keyword>
<evidence type="ECO:0000313" key="8">
    <source>
        <dbReference type="EMBL" id="CAE1254375.1"/>
    </source>
</evidence>
<name>A0A812C301_ACAPH</name>